<feature type="compositionally biased region" description="Basic and acidic residues" evidence="1">
    <location>
        <begin position="272"/>
        <end position="290"/>
    </location>
</feature>
<dbReference type="EMBL" id="BQNB010010675">
    <property type="protein sequence ID" value="GJS80496.1"/>
    <property type="molecule type" value="Genomic_DNA"/>
</dbReference>
<gene>
    <name evidence="2" type="ORF">Tco_0730377</name>
</gene>
<proteinExistence type="predicted"/>
<feature type="compositionally biased region" description="Basic residues" evidence="1">
    <location>
        <begin position="105"/>
        <end position="115"/>
    </location>
</feature>
<protein>
    <recommendedName>
        <fullName evidence="4">Xylulose kinase-1</fullName>
    </recommendedName>
</protein>
<keyword evidence="3" id="KW-1185">Reference proteome</keyword>
<evidence type="ECO:0000313" key="3">
    <source>
        <dbReference type="Proteomes" id="UP001151760"/>
    </source>
</evidence>
<sequence length="431" mass="47733">MADLQFVDQHNMVACLERSDENAEFHQIVDFLTTSSIHYALTVSPTIYASYIEQFWATAKSKIVNDVKQIHATVDGKTVVISESSVRSDLHFNDEDVTTVATQHQKTHKPRRAKRGRDTEIPRSSGPPKKVGDEAVYTGEDDIVVRAATTASSLEAEQESGNIHKTRPTTTLNEPSPQGLGSCSRPRRQDTTLGGADAQTRFETASKKSHDPPLSKDNTFGSGEDILALENSKTAQDLVIQKLKKRVKRLEKALRARTLGMKLFNIGTSRRKGLDNKNVSKQERKSDKTKPMFNDSDFDVLDDAMENVEGGSTAKQITTAGDTLNTDSINVSTAGPSHVSIAGPLNVAFDLLPWTISAVLDYLNFPKFPPSTMAVLMGLLRVFKSPCGMGKVMFLSGGNSKRGDNERDDEQGFWRERVVLFVWLKVWWDLT</sequence>
<accession>A0ABQ4YSP4</accession>
<organism evidence="2 3">
    <name type="scientific">Tanacetum coccineum</name>
    <dbReference type="NCBI Taxonomy" id="301880"/>
    <lineage>
        <taxon>Eukaryota</taxon>
        <taxon>Viridiplantae</taxon>
        <taxon>Streptophyta</taxon>
        <taxon>Embryophyta</taxon>
        <taxon>Tracheophyta</taxon>
        <taxon>Spermatophyta</taxon>
        <taxon>Magnoliopsida</taxon>
        <taxon>eudicotyledons</taxon>
        <taxon>Gunneridae</taxon>
        <taxon>Pentapetalae</taxon>
        <taxon>asterids</taxon>
        <taxon>campanulids</taxon>
        <taxon>Asterales</taxon>
        <taxon>Asteraceae</taxon>
        <taxon>Asteroideae</taxon>
        <taxon>Anthemideae</taxon>
        <taxon>Anthemidinae</taxon>
        <taxon>Tanacetum</taxon>
    </lineage>
</organism>
<feature type="region of interest" description="Disordered" evidence="1">
    <location>
        <begin position="152"/>
        <end position="219"/>
    </location>
</feature>
<evidence type="ECO:0008006" key="4">
    <source>
        <dbReference type="Google" id="ProtNLM"/>
    </source>
</evidence>
<feature type="compositionally biased region" description="Basic and acidic residues" evidence="1">
    <location>
        <begin position="204"/>
        <end position="214"/>
    </location>
</feature>
<feature type="region of interest" description="Disordered" evidence="1">
    <location>
        <begin position="96"/>
        <end position="136"/>
    </location>
</feature>
<evidence type="ECO:0000313" key="2">
    <source>
        <dbReference type="EMBL" id="GJS80496.1"/>
    </source>
</evidence>
<name>A0ABQ4YSP4_9ASTR</name>
<feature type="region of interest" description="Disordered" evidence="1">
    <location>
        <begin position="271"/>
        <end position="292"/>
    </location>
</feature>
<dbReference type="Proteomes" id="UP001151760">
    <property type="component" value="Unassembled WGS sequence"/>
</dbReference>
<reference evidence="2" key="2">
    <citation type="submission" date="2022-01" db="EMBL/GenBank/DDBJ databases">
        <authorList>
            <person name="Yamashiro T."/>
            <person name="Shiraishi A."/>
            <person name="Satake H."/>
            <person name="Nakayama K."/>
        </authorList>
    </citation>
    <scope>NUCLEOTIDE SEQUENCE</scope>
</reference>
<evidence type="ECO:0000256" key="1">
    <source>
        <dbReference type="SAM" id="MobiDB-lite"/>
    </source>
</evidence>
<feature type="compositionally biased region" description="Polar residues" evidence="1">
    <location>
        <begin position="152"/>
        <end position="181"/>
    </location>
</feature>
<comment type="caution">
    <text evidence="2">The sequence shown here is derived from an EMBL/GenBank/DDBJ whole genome shotgun (WGS) entry which is preliminary data.</text>
</comment>
<reference evidence="2" key="1">
    <citation type="journal article" date="2022" name="Int. J. Mol. Sci.">
        <title>Draft Genome of Tanacetum Coccineum: Genomic Comparison of Closely Related Tanacetum-Family Plants.</title>
        <authorList>
            <person name="Yamashiro T."/>
            <person name="Shiraishi A."/>
            <person name="Nakayama K."/>
            <person name="Satake H."/>
        </authorList>
    </citation>
    <scope>NUCLEOTIDE SEQUENCE</scope>
</reference>